<dbReference type="InterPro" id="IPR036366">
    <property type="entry name" value="PGBDSf"/>
</dbReference>
<dbReference type="Gene3D" id="1.10.101.10">
    <property type="entry name" value="PGBD-like superfamily/PGBD"/>
    <property type="match status" value="1"/>
</dbReference>
<dbReference type="EMBL" id="JBHTRV010000004">
    <property type="protein sequence ID" value="MFE5979594.1"/>
    <property type="molecule type" value="Genomic_DNA"/>
</dbReference>
<reference evidence="3 4" key="1">
    <citation type="submission" date="2024-09" db="EMBL/GenBank/DDBJ databases">
        <title>The Natural Products Discovery Center: Release of the First 8490 Sequenced Strains for Exploring Actinobacteria Biosynthetic Diversity.</title>
        <authorList>
            <person name="Kalkreuter E."/>
            <person name="Kautsar S.A."/>
            <person name="Yang D."/>
            <person name="Bader C.D."/>
            <person name="Teijaro C.N."/>
            <person name="Fluegel L."/>
            <person name="Davis C.M."/>
            <person name="Simpson J.R."/>
            <person name="Lauterbach L."/>
            <person name="Steele A.D."/>
            <person name="Gui C."/>
            <person name="Meng S."/>
            <person name="Li G."/>
            <person name="Viehrig K."/>
            <person name="Ye F."/>
            <person name="Su P."/>
            <person name="Kiefer A.F."/>
            <person name="Nichols A."/>
            <person name="Cepeda A.J."/>
            <person name="Yan W."/>
            <person name="Fan B."/>
            <person name="Jiang Y."/>
            <person name="Adhikari A."/>
            <person name="Zheng C.-J."/>
            <person name="Schuster L."/>
            <person name="Cowan T.M."/>
            <person name="Smanski M.J."/>
            <person name="Chevrette M.G."/>
            <person name="De Carvalho L.P.S."/>
            <person name="Shen B."/>
        </authorList>
    </citation>
    <scope>NUCLEOTIDE SEQUENCE [LARGE SCALE GENOMIC DNA]</scope>
    <source>
        <strain evidence="3 4">NPDC056472</strain>
    </source>
</reference>
<evidence type="ECO:0000313" key="3">
    <source>
        <dbReference type="EMBL" id="MFE5979594.1"/>
    </source>
</evidence>
<feature type="compositionally biased region" description="Low complexity" evidence="1">
    <location>
        <begin position="329"/>
        <end position="339"/>
    </location>
</feature>
<gene>
    <name evidence="3" type="ORF">ACFQ63_07775</name>
</gene>
<dbReference type="InterPro" id="IPR002477">
    <property type="entry name" value="Peptidoglycan-bd-like"/>
</dbReference>
<evidence type="ECO:0000259" key="2">
    <source>
        <dbReference type="Pfam" id="PF01471"/>
    </source>
</evidence>
<dbReference type="Proteomes" id="UP001600424">
    <property type="component" value="Unassembled WGS sequence"/>
</dbReference>
<protein>
    <submittedName>
        <fullName evidence="3">Peptidoglycan-binding protein</fullName>
    </submittedName>
</protein>
<dbReference type="RefSeq" id="WP_386251875.1">
    <property type="nucleotide sequence ID" value="NZ_JBHTRV010000004.1"/>
</dbReference>
<dbReference type="Pfam" id="PF01471">
    <property type="entry name" value="PG_binding_1"/>
    <property type="match status" value="1"/>
</dbReference>
<evidence type="ECO:0000313" key="4">
    <source>
        <dbReference type="Proteomes" id="UP001600424"/>
    </source>
</evidence>
<feature type="region of interest" description="Disordered" evidence="1">
    <location>
        <begin position="329"/>
        <end position="360"/>
    </location>
</feature>
<keyword evidence="4" id="KW-1185">Reference proteome</keyword>
<evidence type="ECO:0000256" key="1">
    <source>
        <dbReference type="SAM" id="MobiDB-lite"/>
    </source>
</evidence>
<dbReference type="SUPFAM" id="SSF47090">
    <property type="entry name" value="PGBD-like"/>
    <property type="match status" value="1"/>
</dbReference>
<dbReference type="InterPro" id="IPR036365">
    <property type="entry name" value="PGBD-like_sf"/>
</dbReference>
<feature type="domain" description="Peptidoglycan binding-like" evidence="2">
    <location>
        <begin position="133"/>
        <end position="170"/>
    </location>
</feature>
<dbReference type="PANTHER" id="PTHR30469">
    <property type="entry name" value="MULTIDRUG RESISTANCE PROTEIN MDTA"/>
    <property type="match status" value="1"/>
</dbReference>
<dbReference type="Gene3D" id="2.40.420.20">
    <property type="match status" value="1"/>
</dbReference>
<name>A0ABW6IPR3_STRWE</name>
<accession>A0ABW6IPR3</accession>
<proteinExistence type="predicted"/>
<organism evidence="3 4">
    <name type="scientific">Streptomyces wedmorensis</name>
    <dbReference type="NCBI Taxonomy" id="43759"/>
    <lineage>
        <taxon>Bacteria</taxon>
        <taxon>Bacillati</taxon>
        <taxon>Actinomycetota</taxon>
        <taxon>Actinomycetes</taxon>
        <taxon>Kitasatosporales</taxon>
        <taxon>Streptomycetaceae</taxon>
        <taxon>Streptomyces</taxon>
    </lineage>
</organism>
<comment type="caution">
    <text evidence="3">The sequence shown here is derived from an EMBL/GenBank/DDBJ whole genome shotgun (WGS) entry which is preliminary data.</text>
</comment>
<sequence length="466" mass="47015">MRRPLAAPLLLAALVVGAVFLTGAGVVAGTLITSPAQLAANAAPPPPDVLTAPVEHRVLHETVVLRGTVVAGQTVRVAPPAPGGEGASVVTKVPFAAGATLRPGQVVLEVSGRPVVVLKGRLPVYRDLRPGATGDDVAQLQDALAALGHDRGDDPRGTFGAGTKDAVTDFYAAAGYAPRPAVADDGAAVDGARAAVTAAERAAEDTRDALLDNRDATRTKDLRKARGRAAADLADARTALARARAAAGPMVPAGEIVFVERFPARVASVGVVPGSPVTASPMTLSSGRLVAQGHLHDHQKGMVRPGQKVRILDEETGDEVTADVVTVADRATPRRTGPPGDAGTGGGGDDAEQPPGDVPVGYLLTAAPGEDLPPGLAGREVRLTVEAASTDGEALVVPVTAVSAGADGRTVVTAVRADARQDRVEVRTGTLGDGYVEVVPLAPGRLAAGDEVVTGVAAPAVPRETP</sequence>